<name>A0A9P0P5B0_ACAOB</name>
<comment type="caution">
    <text evidence="1">The sequence shown here is derived from an EMBL/GenBank/DDBJ whole genome shotgun (WGS) entry which is preliminary data.</text>
</comment>
<proteinExistence type="predicted"/>
<reference evidence="1" key="1">
    <citation type="submission" date="2022-03" db="EMBL/GenBank/DDBJ databases">
        <authorList>
            <person name="Sayadi A."/>
        </authorList>
    </citation>
    <scope>NUCLEOTIDE SEQUENCE</scope>
</reference>
<sequence length="35" mass="4029">MSSSISQSNPIIIMYLFIYKSEEQYLHSTGCGRED</sequence>
<dbReference type="Proteomes" id="UP001152888">
    <property type="component" value="Unassembled WGS sequence"/>
</dbReference>
<accession>A0A9P0P5B0</accession>
<gene>
    <name evidence="1" type="ORF">ACAOBT_LOCUS8348</name>
</gene>
<evidence type="ECO:0000313" key="2">
    <source>
        <dbReference type="Proteomes" id="UP001152888"/>
    </source>
</evidence>
<keyword evidence="2" id="KW-1185">Reference proteome</keyword>
<evidence type="ECO:0000313" key="1">
    <source>
        <dbReference type="EMBL" id="CAH1969315.1"/>
    </source>
</evidence>
<dbReference type="EMBL" id="CAKOFQ010006763">
    <property type="protein sequence ID" value="CAH1969315.1"/>
    <property type="molecule type" value="Genomic_DNA"/>
</dbReference>
<organism evidence="1 2">
    <name type="scientific">Acanthoscelides obtectus</name>
    <name type="common">Bean weevil</name>
    <name type="synonym">Bruchus obtectus</name>
    <dbReference type="NCBI Taxonomy" id="200917"/>
    <lineage>
        <taxon>Eukaryota</taxon>
        <taxon>Metazoa</taxon>
        <taxon>Ecdysozoa</taxon>
        <taxon>Arthropoda</taxon>
        <taxon>Hexapoda</taxon>
        <taxon>Insecta</taxon>
        <taxon>Pterygota</taxon>
        <taxon>Neoptera</taxon>
        <taxon>Endopterygota</taxon>
        <taxon>Coleoptera</taxon>
        <taxon>Polyphaga</taxon>
        <taxon>Cucujiformia</taxon>
        <taxon>Chrysomeloidea</taxon>
        <taxon>Chrysomelidae</taxon>
        <taxon>Bruchinae</taxon>
        <taxon>Bruchini</taxon>
        <taxon>Acanthoscelides</taxon>
    </lineage>
</organism>
<dbReference type="AlphaFoldDB" id="A0A9P0P5B0"/>
<protein>
    <submittedName>
        <fullName evidence="1">Uncharacterized protein</fullName>
    </submittedName>
</protein>